<evidence type="ECO:0000256" key="3">
    <source>
        <dbReference type="ARBA" id="ARBA00022687"/>
    </source>
</evidence>
<name>A0ABM1SRL3_LIMPO</name>
<feature type="compositionally biased region" description="Polar residues" evidence="5">
    <location>
        <begin position="637"/>
        <end position="647"/>
    </location>
</feature>
<dbReference type="GeneID" id="106463132"/>
<feature type="region of interest" description="Disordered" evidence="5">
    <location>
        <begin position="712"/>
        <end position="769"/>
    </location>
</feature>
<feature type="compositionally biased region" description="Low complexity" evidence="5">
    <location>
        <begin position="376"/>
        <end position="388"/>
    </location>
</feature>
<dbReference type="SMART" id="SM00315">
    <property type="entry name" value="RGS"/>
    <property type="match status" value="1"/>
</dbReference>
<dbReference type="SMART" id="SM00021">
    <property type="entry name" value="DAX"/>
    <property type="match status" value="1"/>
</dbReference>
<dbReference type="InterPro" id="IPR036305">
    <property type="entry name" value="RGS_sf"/>
</dbReference>
<feature type="compositionally biased region" description="Low complexity" evidence="5">
    <location>
        <begin position="271"/>
        <end position="284"/>
    </location>
</feature>
<evidence type="ECO:0000256" key="1">
    <source>
        <dbReference type="ARBA" id="ARBA00004496"/>
    </source>
</evidence>
<feature type="compositionally biased region" description="Low complexity" evidence="5">
    <location>
        <begin position="668"/>
        <end position="685"/>
    </location>
</feature>
<evidence type="ECO:0000259" key="6">
    <source>
        <dbReference type="PROSITE" id="PS50132"/>
    </source>
</evidence>
<organism evidence="8 11">
    <name type="scientific">Limulus polyphemus</name>
    <name type="common">Atlantic horseshoe crab</name>
    <dbReference type="NCBI Taxonomy" id="6850"/>
    <lineage>
        <taxon>Eukaryota</taxon>
        <taxon>Metazoa</taxon>
        <taxon>Ecdysozoa</taxon>
        <taxon>Arthropoda</taxon>
        <taxon>Chelicerata</taxon>
        <taxon>Merostomata</taxon>
        <taxon>Xiphosura</taxon>
        <taxon>Limulidae</taxon>
        <taxon>Limulus</taxon>
    </lineage>
</organism>
<dbReference type="RefSeq" id="XP_022246268.1">
    <property type="nucleotide sequence ID" value="XM_022390560.1"/>
</dbReference>
<dbReference type="PROSITE" id="PS50841">
    <property type="entry name" value="DIX"/>
    <property type="match status" value="1"/>
</dbReference>
<dbReference type="InterPro" id="IPR001158">
    <property type="entry name" value="DIX"/>
</dbReference>
<evidence type="ECO:0000256" key="2">
    <source>
        <dbReference type="ARBA" id="ARBA00022490"/>
    </source>
</evidence>
<dbReference type="PROSITE" id="PS50132">
    <property type="entry name" value="RGS"/>
    <property type="match status" value="1"/>
</dbReference>
<dbReference type="Gene3D" id="2.40.240.130">
    <property type="match status" value="1"/>
</dbReference>
<feature type="compositionally biased region" description="Basic and acidic residues" evidence="5">
    <location>
        <begin position="653"/>
        <end position="663"/>
    </location>
</feature>
<feature type="region of interest" description="Disordered" evidence="5">
    <location>
        <begin position="1"/>
        <end position="50"/>
    </location>
</feature>
<dbReference type="SUPFAM" id="SSF48097">
    <property type="entry name" value="Regulator of G-protein signaling, RGS"/>
    <property type="match status" value="1"/>
</dbReference>
<feature type="region of interest" description="Disordered" evidence="5">
    <location>
        <begin position="363"/>
        <end position="409"/>
    </location>
</feature>
<dbReference type="Proteomes" id="UP000694941">
    <property type="component" value="Unplaced"/>
</dbReference>
<feature type="compositionally biased region" description="Low complexity" evidence="5">
    <location>
        <begin position="872"/>
        <end position="888"/>
    </location>
</feature>
<dbReference type="InterPro" id="IPR029071">
    <property type="entry name" value="Ubiquitin-like_domsf"/>
</dbReference>
<dbReference type="PANTHER" id="PTHR46102:SF2">
    <property type="entry name" value="AXIN"/>
    <property type="match status" value="1"/>
</dbReference>
<dbReference type="InterPro" id="IPR038207">
    <property type="entry name" value="DIX_dom_sf"/>
</dbReference>
<feature type="compositionally biased region" description="Basic and acidic residues" evidence="5">
    <location>
        <begin position="712"/>
        <end position="726"/>
    </location>
</feature>
<sequence>MSGDVHGLTPLKLSGGKLIEPSVRSPADGEENKLHTTPSEVHGKSTLRNNDEDVGSVCAEQRTLSKSINVSKGSKCKTVEFQKDLKEGGYETLSPRFRCSSHEMDDRREEYVSLSADVTPPFSRSGTPSYLKWAEGLQYLLQDLEGVNLFKIYLTQDKCAESLDFWFACEGLKKASATDVNYIQQVIKLIYKKFIRSRLIEIKPETRDEIASKIESKMGLDQTIFDDAQKNIEDIMTRTTYPNFLKSEVYLHHVQFMQQNVHLGSPKQAEGSESVSENSSSNNSRQGLDILPTLHEDAEMNDNPGKEAIPFTREVLKQRSRIMGNVLHYRPEVQAGHYLHGPSRVPKPYHMKYSTVIPTSVQDSELQSLSSDAQTDDTMSLTDSSSVDCGPTLPSRSQLKRHQQAMKKNASLNRDYLAHQTIIPRTQRPPKEFIKPMQEEDFAALLTQKLLQVKKEREAQEKIEESIRKLEIEEEKTHSCDNAFQSSVGRFAGIPSQLLTAAIKEKQAVTEENDQSILDQHVSRVWNDSAHQTPGQLSSSPIPLSPPLERRRSSVPGSSGFIPLMSMRLSTPGLSSGGLYVSPYQSLHTHHRPRRDRDACSSDSGTVHDFTPENEPTNFPAFPLHIHKHVHHHHPTMSRTSPEQFTTAPVEHQQTRRTKDTSRRSSNKKLSTNDSSSSCIDSGVSVACDPIPPTVASSERVYHWMMDNEKYTSHGHGPDSEKDSSTKHKKSNRSSLSTTSPIPCRQSNSKKLPAYNIPRSSSVERGGPLPLHLQSSISYSKSSNPHVPTYPFPCGVQPTQPIALDPSMPILPPPDTATQLLEAKRRLEDEARLKSGKTNRTNSSRDKQGHQDSGRGKFPVKNFDITEDSAIPSSRKSSKKTSPPTHHPGSLPTTPSDVTVIGYCFSGESVPYRTKLLGKNITLKQFKTLLSKKGNYRYFFKKECNEFGTGVVNEEISDDSEVLPLWEGKIFGTIKSVD</sequence>
<dbReference type="RefSeq" id="XP_022246269.1">
    <property type="nucleotide sequence ID" value="XM_022390561.1"/>
</dbReference>
<evidence type="ECO:0000256" key="5">
    <source>
        <dbReference type="SAM" id="MobiDB-lite"/>
    </source>
</evidence>
<evidence type="ECO:0000259" key="7">
    <source>
        <dbReference type="PROSITE" id="PS50841"/>
    </source>
</evidence>
<dbReference type="RefSeq" id="XP_022246267.1">
    <property type="nucleotide sequence ID" value="XM_022390559.1"/>
</dbReference>
<proteinExistence type="predicted"/>
<dbReference type="InterPro" id="IPR024066">
    <property type="entry name" value="RGS_subdom1/3"/>
</dbReference>
<feature type="compositionally biased region" description="Polar residues" evidence="5">
    <location>
        <begin position="733"/>
        <end position="750"/>
    </location>
</feature>
<evidence type="ECO:0000256" key="4">
    <source>
        <dbReference type="PROSITE-ProRule" id="PRU00069"/>
    </source>
</evidence>
<feature type="region of interest" description="Disordered" evidence="5">
    <location>
        <begin position="829"/>
        <end position="894"/>
    </location>
</feature>
<dbReference type="InterPro" id="IPR016137">
    <property type="entry name" value="RGS"/>
</dbReference>
<feature type="domain" description="RGS" evidence="6">
    <location>
        <begin position="136"/>
        <end position="254"/>
    </location>
</feature>
<feature type="compositionally biased region" description="Polar residues" evidence="5">
    <location>
        <begin position="363"/>
        <end position="373"/>
    </location>
</feature>
<feature type="compositionally biased region" description="Basic residues" evidence="5">
    <location>
        <begin position="625"/>
        <end position="636"/>
    </location>
</feature>
<keyword evidence="8" id="KW-1185">Reference proteome</keyword>
<feature type="compositionally biased region" description="Basic and acidic residues" evidence="5">
    <location>
        <begin position="843"/>
        <end position="855"/>
    </location>
</feature>
<feature type="region of interest" description="Disordered" evidence="5">
    <location>
        <begin position="264"/>
        <end position="288"/>
    </location>
</feature>
<reference evidence="9 10" key="1">
    <citation type="submission" date="2025-05" db="UniProtKB">
        <authorList>
            <consortium name="RefSeq"/>
        </authorList>
    </citation>
    <scope>IDENTIFICATION</scope>
    <source>
        <tissue evidence="9 10">Muscle</tissue>
    </source>
</reference>
<comment type="subcellular location">
    <subcellularLocation>
        <location evidence="1">Cytoplasm</location>
    </subcellularLocation>
</comment>
<evidence type="ECO:0000313" key="8">
    <source>
        <dbReference type="Proteomes" id="UP000694941"/>
    </source>
</evidence>
<dbReference type="Pfam" id="PF08833">
    <property type="entry name" value="Axin_b-cat_bind"/>
    <property type="match status" value="1"/>
</dbReference>
<gene>
    <name evidence="9 10 11" type="primary">LOC106463132</name>
</gene>
<dbReference type="SUPFAM" id="SSF54236">
    <property type="entry name" value="Ubiquitin-like"/>
    <property type="match status" value="1"/>
</dbReference>
<accession>A0ABM1SRL3</accession>
<keyword evidence="3 4" id="KW-0879">Wnt signaling pathway</keyword>
<dbReference type="InterPro" id="IPR044926">
    <property type="entry name" value="RGS_subdomain_2"/>
</dbReference>
<dbReference type="Pfam" id="PF00778">
    <property type="entry name" value="DIX"/>
    <property type="match status" value="1"/>
</dbReference>
<evidence type="ECO:0000313" key="9">
    <source>
        <dbReference type="RefSeq" id="XP_022246267.1"/>
    </source>
</evidence>
<dbReference type="PRINTS" id="PR01301">
    <property type="entry name" value="RGSPROTEIN"/>
</dbReference>
<dbReference type="PANTHER" id="PTHR46102">
    <property type="entry name" value="AXIN"/>
    <property type="match status" value="1"/>
</dbReference>
<evidence type="ECO:0000313" key="10">
    <source>
        <dbReference type="RefSeq" id="XP_022246268.1"/>
    </source>
</evidence>
<feature type="region of interest" description="Disordered" evidence="5">
    <location>
        <begin position="587"/>
        <end position="692"/>
    </location>
</feature>
<evidence type="ECO:0000313" key="11">
    <source>
        <dbReference type="RefSeq" id="XP_022246269.1"/>
    </source>
</evidence>
<feature type="region of interest" description="Disordered" evidence="5">
    <location>
        <begin position="529"/>
        <end position="562"/>
    </location>
</feature>
<dbReference type="Gene3D" id="1.10.196.10">
    <property type="match status" value="1"/>
</dbReference>
<dbReference type="Gene3D" id="1.10.167.10">
    <property type="entry name" value="Regulator of G-protein Signalling 4, domain 2"/>
    <property type="match status" value="1"/>
</dbReference>
<protein>
    <submittedName>
        <fullName evidence="9 10">Axin-1-like isoform X1</fullName>
    </submittedName>
</protein>
<dbReference type="InterPro" id="IPR043581">
    <property type="entry name" value="Axin-like"/>
</dbReference>
<dbReference type="InterPro" id="IPR014936">
    <property type="entry name" value="Axin_b-cat-bd"/>
</dbReference>
<feature type="domain" description="DIX" evidence="7">
    <location>
        <begin position="896"/>
        <end position="978"/>
    </location>
</feature>
<keyword evidence="2" id="KW-0963">Cytoplasm</keyword>
<dbReference type="Pfam" id="PF00615">
    <property type="entry name" value="RGS"/>
    <property type="match status" value="1"/>
</dbReference>